<dbReference type="InterPro" id="IPR002514">
    <property type="entry name" value="Transposase_8"/>
</dbReference>
<dbReference type="Proteomes" id="UP000589085">
    <property type="component" value="Unassembled WGS sequence"/>
</dbReference>
<dbReference type="GO" id="GO:0043565">
    <property type="term" value="F:sequence-specific DNA binding"/>
    <property type="evidence" value="ECO:0007669"/>
    <property type="project" value="InterPro"/>
</dbReference>
<evidence type="ECO:0000313" key="1">
    <source>
        <dbReference type="EMBL" id="MBB2161704.1"/>
    </source>
</evidence>
<protein>
    <submittedName>
        <fullName evidence="1">Transposase</fullName>
    </submittedName>
</protein>
<sequence>MGPGLLIGVERRRRWPDEQKLRVLSEVGVDGATVSDVARRHDLTRLWAMLTRRPQLHMMDIIR</sequence>
<name>A0A7W4IF97_9PROT</name>
<accession>A0A7W4IF97</accession>
<reference evidence="1 2" key="1">
    <citation type="submission" date="2020-04" db="EMBL/GenBank/DDBJ databases">
        <title>Description of novel Gluconacetobacter.</title>
        <authorList>
            <person name="Sombolestani A."/>
        </authorList>
    </citation>
    <scope>NUCLEOTIDE SEQUENCE [LARGE SCALE GENOMIC DNA]</scope>
    <source>
        <strain evidence="1 2">LMG 19747</strain>
    </source>
</reference>
<comment type="caution">
    <text evidence="1">The sequence shown here is derived from an EMBL/GenBank/DDBJ whole genome shotgun (WGS) entry which is preliminary data.</text>
</comment>
<dbReference type="GO" id="GO:0006313">
    <property type="term" value="P:DNA transposition"/>
    <property type="evidence" value="ECO:0007669"/>
    <property type="project" value="InterPro"/>
</dbReference>
<proteinExistence type="predicted"/>
<organism evidence="1 2">
    <name type="scientific">Gluconacetobacter sacchari</name>
    <dbReference type="NCBI Taxonomy" id="92759"/>
    <lineage>
        <taxon>Bacteria</taxon>
        <taxon>Pseudomonadati</taxon>
        <taxon>Pseudomonadota</taxon>
        <taxon>Alphaproteobacteria</taxon>
        <taxon>Acetobacterales</taxon>
        <taxon>Acetobacteraceae</taxon>
        <taxon>Gluconacetobacter</taxon>
    </lineage>
</organism>
<dbReference type="EMBL" id="JABEQJ010000024">
    <property type="protein sequence ID" value="MBB2161704.1"/>
    <property type="molecule type" value="Genomic_DNA"/>
</dbReference>
<evidence type="ECO:0000313" key="2">
    <source>
        <dbReference type="Proteomes" id="UP000589085"/>
    </source>
</evidence>
<dbReference type="Pfam" id="PF01527">
    <property type="entry name" value="HTH_Tnp_1"/>
    <property type="match status" value="1"/>
</dbReference>
<dbReference type="SUPFAM" id="SSF48295">
    <property type="entry name" value="TrpR-like"/>
    <property type="match status" value="1"/>
</dbReference>
<dbReference type="GO" id="GO:0004803">
    <property type="term" value="F:transposase activity"/>
    <property type="evidence" value="ECO:0007669"/>
    <property type="project" value="InterPro"/>
</dbReference>
<dbReference type="AlphaFoldDB" id="A0A7W4IF97"/>
<dbReference type="RefSeq" id="WP_182998533.1">
    <property type="nucleotide sequence ID" value="NZ_JABEQJ010000024.1"/>
</dbReference>
<gene>
    <name evidence="1" type="ORF">HLH48_16290</name>
</gene>
<dbReference type="InterPro" id="IPR010921">
    <property type="entry name" value="Trp_repressor/repl_initiator"/>
</dbReference>